<dbReference type="CDD" id="cd01425">
    <property type="entry name" value="RPS2"/>
    <property type="match status" value="1"/>
</dbReference>
<evidence type="ECO:0000256" key="2">
    <source>
        <dbReference type="ARBA" id="ARBA00022980"/>
    </source>
</evidence>
<dbReference type="Pfam" id="PF00318">
    <property type="entry name" value="Ribosomal_S2"/>
    <property type="match status" value="1"/>
</dbReference>
<feature type="non-terminal residue" evidence="7">
    <location>
        <position position="1"/>
    </location>
</feature>
<dbReference type="PANTHER" id="PTHR11489">
    <property type="entry name" value="40S RIBOSOMAL PROTEIN SA"/>
    <property type="match status" value="1"/>
</dbReference>
<dbReference type="EMBL" id="JOSZ01000011">
    <property type="protein sequence ID" value="KFM18948.1"/>
    <property type="molecule type" value="Genomic_DNA"/>
</dbReference>
<dbReference type="PROSITE" id="PS00963">
    <property type="entry name" value="RIBOSOMAL_S2_2"/>
    <property type="match status" value="1"/>
</dbReference>
<dbReference type="Proteomes" id="UP000029387">
    <property type="component" value="Unassembled WGS sequence"/>
</dbReference>
<organism evidence="7 8">
    <name type="scientific">Marine Group I thaumarchaeote SCGC AAA799-P11</name>
    <dbReference type="NCBI Taxonomy" id="1502295"/>
    <lineage>
        <taxon>Archaea</taxon>
        <taxon>Nitrososphaerota</taxon>
        <taxon>Marine Group I</taxon>
    </lineage>
</organism>
<name>A0A087RZP4_9ARCH</name>
<dbReference type="InterPro" id="IPR001865">
    <property type="entry name" value="Ribosomal_uS2"/>
</dbReference>
<keyword evidence="8" id="KW-1185">Reference proteome</keyword>
<dbReference type="PRINTS" id="PR00395">
    <property type="entry name" value="RIBOSOMALS2"/>
</dbReference>
<evidence type="ECO:0000256" key="5">
    <source>
        <dbReference type="ARBA" id="ARBA00035518"/>
    </source>
</evidence>
<reference evidence="7 8" key="1">
    <citation type="submission" date="2014-06" db="EMBL/GenBank/DDBJ databases">
        <authorList>
            <person name="Ngugi D.K."/>
            <person name="Blom J."/>
            <person name="Alam I."/>
            <person name="Rashid M."/>
            <person name="Baalawi W."/>
            <person name="Zhang G."/>
            <person name="Hikmawan T."/>
            <person name="Guan Y."/>
            <person name="Antunes A."/>
            <person name="Siam R."/>
            <person name="El-Dorry H."/>
            <person name="Bajic V."/>
            <person name="Stingl U."/>
        </authorList>
    </citation>
    <scope>NUCLEOTIDE SEQUENCE [LARGE SCALE GENOMIC DNA]</scope>
    <source>
        <strain evidence="7">SCGC AAA799-P11</strain>
    </source>
</reference>
<dbReference type="InterPro" id="IPR005707">
    <property type="entry name" value="Ribosomal_uS2_euk/arc"/>
</dbReference>
<dbReference type="GO" id="GO:0003735">
    <property type="term" value="F:structural constituent of ribosome"/>
    <property type="evidence" value="ECO:0007669"/>
    <property type="project" value="InterPro"/>
</dbReference>
<evidence type="ECO:0000313" key="7">
    <source>
        <dbReference type="EMBL" id="KFM18948.1"/>
    </source>
</evidence>
<gene>
    <name evidence="7" type="primary">rps2</name>
    <name evidence="7" type="ORF">AAA799P11_00894</name>
</gene>
<dbReference type="FunFam" id="3.40.50.10490:FF:000030">
    <property type="entry name" value="30S ribosomal protein S2"/>
    <property type="match status" value="1"/>
</dbReference>
<comment type="similarity">
    <text evidence="1 6">Belongs to the universal ribosomal protein uS2 family.</text>
</comment>
<dbReference type="SUPFAM" id="SSF52313">
    <property type="entry name" value="Ribosomal protein S2"/>
    <property type="match status" value="1"/>
</dbReference>
<keyword evidence="3 6" id="KW-0687">Ribonucleoprotein</keyword>
<proteinExistence type="inferred from homology"/>
<comment type="caution">
    <text evidence="7">The sequence shown here is derived from an EMBL/GenBank/DDBJ whole genome shotgun (WGS) entry which is preliminary data.</text>
</comment>
<dbReference type="Gene3D" id="3.40.50.10490">
    <property type="entry name" value="Glucose-6-phosphate isomerase like protein, domain 1"/>
    <property type="match status" value="1"/>
</dbReference>
<sequence>ENLIVCSGRQYAETPIEKFCETLGSKKLLGRFMPGTLTNPSLPYYIEPKLVLISDPQVDEQAITEATNAGIPVIGIANTDNITSNLDVIIPANNRGRKALATVYWLLVRQILIEKGELKEEDPMSVEIDDFETKITEEEIE</sequence>
<dbReference type="GO" id="GO:0015935">
    <property type="term" value="C:small ribosomal subunit"/>
    <property type="evidence" value="ECO:0007669"/>
    <property type="project" value="InterPro"/>
</dbReference>
<dbReference type="PATRIC" id="fig|1502295.3.peg.856"/>
<dbReference type="InterPro" id="IPR018130">
    <property type="entry name" value="Ribosomal_uS2_CS"/>
</dbReference>
<evidence type="ECO:0000256" key="3">
    <source>
        <dbReference type="ARBA" id="ARBA00023274"/>
    </source>
</evidence>
<accession>A0A087RZP4</accession>
<dbReference type="InterPro" id="IPR023591">
    <property type="entry name" value="Ribosomal_uS2_flav_dom_sf"/>
</dbReference>
<keyword evidence="2 6" id="KW-0689">Ribosomal protein</keyword>
<dbReference type="GO" id="GO:0006412">
    <property type="term" value="P:translation"/>
    <property type="evidence" value="ECO:0007669"/>
    <property type="project" value="InterPro"/>
</dbReference>
<evidence type="ECO:0000313" key="8">
    <source>
        <dbReference type="Proteomes" id="UP000029387"/>
    </source>
</evidence>
<protein>
    <recommendedName>
        <fullName evidence="4">Small ribosomal subunit protein uS2</fullName>
    </recommendedName>
    <alternativeName>
        <fullName evidence="5">30S ribosomal protein S2</fullName>
    </alternativeName>
</protein>
<evidence type="ECO:0000256" key="6">
    <source>
        <dbReference type="RuleBase" id="RU003631"/>
    </source>
</evidence>
<dbReference type="AlphaFoldDB" id="A0A087RZP4"/>
<evidence type="ECO:0000256" key="1">
    <source>
        <dbReference type="ARBA" id="ARBA00006242"/>
    </source>
</evidence>
<evidence type="ECO:0000256" key="4">
    <source>
        <dbReference type="ARBA" id="ARBA00035256"/>
    </source>
</evidence>